<dbReference type="RefSeq" id="WP_158263499.1">
    <property type="nucleotide sequence ID" value="NZ_PVTD01000003.1"/>
</dbReference>
<comment type="caution">
    <text evidence="2">The sequence shown here is derived from an EMBL/GenBank/DDBJ whole genome shotgun (WGS) entry which is preliminary data.</text>
</comment>
<accession>A0A2T0RSN9</accession>
<dbReference type="Pfam" id="PF07007">
    <property type="entry name" value="LprI"/>
    <property type="match status" value="1"/>
</dbReference>
<reference evidence="2 3" key="1">
    <citation type="submission" date="2018-03" db="EMBL/GenBank/DDBJ databases">
        <title>Genomic Encyclopedia of Archaeal and Bacterial Type Strains, Phase II (KMG-II): from individual species to whole genera.</title>
        <authorList>
            <person name="Goeker M."/>
        </authorList>
    </citation>
    <scope>NUCLEOTIDE SEQUENCE [LARGE SCALE GENOMIC DNA]</scope>
    <source>
        <strain evidence="2 3">DSM 29328</strain>
    </source>
</reference>
<dbReference type="PANTHER" id="PTHR39176:SF1">
    <property type="entry name" value="PERIPLASMIC PROTEIN"/>
    <property type="match status" value="1"/>
</dbReference>
<protein>
    <submittedName>
        <fullName evidence="2">Uncharacterized protein YecT (DUF1311 family)</fullName>
    </submittedName>
</protein>
<dbReference type="InterPro" id="IPR009739">
    <property type="entry name" value="LprI-like_N"/>
</dbReference>
<dbReference type="Proteomes" id="UP000239480">
    <property type="component" value="Unassembled WGS sequence"/>
</dbReference>
<dbReference type="AlphaFoldDB" id="A0A2T0RSN9"/>
<feature type="domain" description="Lysozyme inhibitor LprI-like N-terminal" evidence="1">
    <location>
        <begin position="25"/>
        <end position="111"/>
    </location>
</feature>
<proteinExistence type="predicted"/>
<keyword evidence="3" id="KW-1185">Reference proteome</keyword>
<evidence type="ECO:0000259" key="1">
    <source>
        <dbReference type="Pfam" id="PF07007"/>
    </source>
</evidence>
<sequence length="115" mass="13359">MQRFFCILAVTLCPAMGMAQSHCKGQTQIDANFCAKEKWEIADKELNRIWKQVKPRADARGTGKALLDKQRAWLKKRDATCEPERNSDGSAAAMFYWDCMERLTLQRNQELRAYR</sequence>
<evidence type="ECO:0000313" key="3">
    <source>
        <dbReference type="Proteomes" id="UP000239480"/>
    </source>
</evidence>
<gene>
    <name evidence="2" type="ORF">CLV78_10370</name>
</gene>
<dbReference type="EMBL" id="PVTD01000003">
    <property type="protein sequence ID" value="PRY24206.1"/>
    <property type="molecule type" value="Genomic_DNA"/>
</dbReference>
<name>A0A2T0RSN9_9RHOB</name>
<evidence type="ECO:0000313" key="2">
    <source>
        <dbReference type="EMBL" id="PRY24206.1"/>
    </source>
</evidence>
<dbReference type="Gene3D" id="1.20.1270.180">
    <property type="match status" value="1"/>
</dbReference>
<dbReference type="OrthoDB" id="7340239at2"/>
<organism evidence="2 3">
    <name type="scientific">Aliiruegeria haliotis</name>
    <dbReference type="NCBI Taxonomy" id="1280846"/>
    <lineage>
        <taxon>Bacteria</taxon>
        <taxon>Pseudomonadati</taxon>
        <taxon>Pseudomonadota</taxon>
        <taxon>Alphaproteobacteria</taxon>
        <taxon>Rhodobacterales</taxon>
        <taxon>Roseobacteraceae</taxon>
        <taxon>Aliiruegeria</taxon>
    </lineage>
</organism>
<dbReference type="PANTHER" id="PTHR39176">
    <property type="entry name" value="PERIPLASMIC PROTEIN-RELATED"/>
    <property type="match status" value="1"/>
</dbReference>